<dbReference type="AlphaFoldDB" id="A0A399CRQ2"/>
<dbReference type="InterPro" id="IPR036291">
    <property type="entry name" value="NAD(P)-bd_dom_sf"/>
</dbReference>
<protein>
    <submittedName>
        <fullName evidence="2">SDR family oxidoreductase</fullName>
    </submittedName>
</protein>
<dbReference type="PROSITE" id="PS00061">
    <property type="entry name" value="ADH_SHORT"/>
    <property type="match status" value="1"/>
</dbReference>
<comment type="similarity">
    <text evidence="1">Belongs to the short-chain dehydrogenases/reductases (SDR) family.</text>
</comment>
<comment type="caution">
    <text evidence="2">The sequence shown here is derived from an EMBL/GenBank/DDBJ whole genome shotgun (WGS) entry which is preliminary data.</text>
</comment>
<dbReference type="PRINTS" id="PR00080">
    <property type="entry name" value="SDRFAMILY"/>
</dbReference>
<dbReference type="EMBL" id="QWET01000034">
    <property type="protein sequence ID" value="RIH62834.1"/>
    <property type="molecule type" value="Genomic_DNA"/>
</dbReference>
<dbReference type="PRINTS" id="PR00081">
    <property type="entry name" value="GDHRDH"/>
</dbReference>
<dbReference type="RefSeq" id="WP_119352230.1">
    <property type="nucleotide sequence ID" value="NZ_QWET01000034.1"/>
</dbReference>
<name>A0A399CRQ2_9BACT</name>
<dbReference type="InterPro" id="IPR020904">
    <property type="entry name" value="Sc_DH/Rdtase_CS"/>
</dbReference>
<evidence type="ECO:0000256" key="1">
    <source>
        <dbReference type="ARBA" id="ARBA00006484"/>
    </source>
</evidence>
<evidence type="ECO:0000313" key="3">
    <source>
        <dbReference type="Proteomes" id="UP000266441"/>
    </source>
</evidence>
<organism evidence="2 3">
    <name type="scientific">Mariniphaga sediminis</name>
    <dbReference type="NCBI Taxonomy" id="1628158"/>
    <lineage>
        <taxon>Bacteria</taxon>
        <taxon>Pseudomonadati</taxon>
        <taxon>Bacteroidota</taxon>
        <taxon>Bacteroidia</taxon>
        <taxon>Marinilabiliales</taxon>
        <taxon>Prolixibacteraceae</taxon>
        <taxon>Mariniphaga</taxon>
    </lineage>
</organism>
<reference evidence="2 3" key="1">
    <citation type="journal article" date="2015" name="Int. J. Syst. Evol. Microbiol.">
        <title>Mariniphaga sediminis sp. nov., isolated from coastal sediment.</title>
        <authorList>
            <person name="Wang F.Q."/>
            <person name="Shen Q.Y."/>
            <person name="Chen G.J."/>
            <person name="Du Z.J."/>
        </authorList>
    </citation>
    <scope>NUCLEOTIDE SEQUENCE [LARGE SCALE GENOMIC DNA]</scope>
    <source>
        <strain evidence="2 3">SY21</strain>
    </source>
</reference>
<dbReference type="GO" id="GO:0016616">
    <property type="term" value="F:oxidoreductase activity, acting on the CH-OH group of donors, NAD or NADP as acceptor"/>
    <property type="evidence" value="ECO:0007669"/>
    <property type="project" value="TreeGrafter"/>
</dbReference>
<dbReference type="Proteomes" id="UP000266441">
    <property type="component" value="Unassembled WGS sequence"/>
</dbReference>
<dbReference type="OrthoDB" id="9803333at2"/>
<proteinExistence type="inferred from homology"/>
<dbReference type="CDD" id="cd05233">
    <property type="entry name" value="SDR_c"/>
    <property type="match status" value="1"/>
</dbReference>
<dbReference type="Gene3D" id="3.40.50.720">
    <property type="entry name" value="NAD(P)-binding Rossmann-like Domain"/>
    <property type="match status" value="1"/>
</dbReference>
<gene>
    <name evidence="2" type="ORF">D1164_22850</name>
</gene>
<accession>A0A399CRQ2</accession>
<keyword evidence="3" id="KW-1185">Reference proteome</keyword>
<dbReference type="PANTHER" id="PTHR42760">
    <property type="entry name" value="SHORT-CHAIN DEHYDROGENASES/REDUCTASES FAMILY MEMBER"/>
    <property type="match status" value="1"/>
</dbReference>
<evidence type="ECO:0000313" key="2">
    <source>
        <dbReference type="EMBL" id="RIH62834.1"/>
    </source>
</evidence>
<dbReference type="Pfam" id="PF13561">
    <property type="entry name" value="adh_short_C2"/>
    <property type="match status" value="1"/>
</dbReference>
<dbReference type="SUPFAM" id="SSF51735">
    <property type="entry name" value="NAD(P)-binding Rossmann-fold domains"/>
    <property type="match status" value="1"/>
</dbReference>
<dbReference type="InterPro" id="IPR002347">
    <property type="entry name" value="SDR_fam"/>
</dbReference>
<dbReference type="FunFam" id="3.40.50.720:FF:000084">
    <property type="entry name" value="Short-chain dehydrogenase reductase"/>
    <property type="match status" value="1"/>
</dbReference>
<sequence length="249" mass="27044">MNKKVVVTGASSGIGMATARRFASEGWDVCILARREENLKQLINEFPSGNHLVLAGDYSLPQTANDLRDLITDRWGELDAFVNCAGVSISGNPIDDELDEWNKPFKIMVDGAVYTTRVIAPFLSEGGRIIHITSIHGERVEKGSSAYAMAKAAINQYCRSLALELADKGILVNAIAPGFISTPMSINNGVNELETKWFRDNYVDGHHLPLRRAGQPDEIAGVAFFLAGKDATYITGQVITVDGGLTITF</sequence>